<sequence length="354" mass="41462">MNMILTLNISSFESVVTRKQSNEMIIAVIVTSICGGIIYIGGFFGNILSFSIFVQKNVRNLSTGLLFLILTILNTIHLYTLVIDYFHLVYDIKFYKLVFLHCRFELWIQNVSRTMSSYIAVTICIDRMIRSEPRPSLSKQHIYKLTIIYFILFGLMFSFYFCPLNKENQYGNCYADLKSSYHLFISEIWTPIRIVIVGVIPIVIMIITNIRIFYNMRKSKRRVHHSNQIIHSGKSGTLSTKIDSMMVVIMISNVLTFFVTQVPFHIVALVNAYGTHYFPTYFSRRMNYILRALVLMLSSLYFGIGFYLYWISSPLFRKKFTNTIKIIIRKTFSINTWIVRKNQMFGINRHNDVK</sequence>
<feature type="transmembrane region" description="Helical" evidence="5">
    <location>
        <begin position="288"/>
        <end position="310"/>
    </location>
</feature>
<dbReference type="AlphaFoldDB" id="A0A813PNB6"/>
<evidence type="ECO:0000256" key="2">
    <source>
        <dbReference type="ARBA" id="ARBA00022692"/>
    </source>
</evidence>
<feature type="transmembrane region" description="Helical" evidence="5">
    <location>
        <begin position="65"/>
        <end position="86"/>
    </location>
</feature>
<accession>A0A813PNB6</accession>
<evidence type="ECO:0000313" key="9">
    <source>
        <dbReference type="Proteomes" id="UP000663829"/>
    </source>
</evidence>
<dbReference type="Gene3D" id="1.20.1070.10">
    <property type="entry name" value="Rhodopsin 7-helix transmembrane proteins"/>
    <property type="match status" value="1"/>
</dbReference>
<evidence type="ECO:0000256" key="1">
    <source>
        <dbReference type="ARBA" id="ARBA00004370"/>
    </source>
</evidence>
<dbReference type="PROSITE" id="PS50262">
    <property type="entry name" value="G_PROTEIN_RECEP_F1_2"/>
    <property type="match status" value="1"/>
</dbReference>
<dbReference type="Proteomes" id="UP000663829">
    <property type="component" value="Unassembled WGS sequence"/>
</dbReference>
<keyword evidence="3 5" id="KW-1133">Transmembrane helix</keyword>
<dbReference type="Proteomes" id="UP000681722">
    <property type="component" value="Unassembled WGS sequence"/>
</dbReference>
<dbReference type="InterPro" id="IPR052954">
    <property type="entry name" value="GPCR-Ligand_Int"/>
</dbReference>
<organism evidence="7 9">
    <name type="scientific">Didymodactylos carnosus</name>
    <dbReference type="NCBI Taxonomy" id="1234261"/>
    <lineage>
        <taxon>Eukaryota</taxon>
        <taxon>Metazoa</taxon>
        <taxon>Spiralia</taxon>
        <taxon>Gnathifera</taxon>
        <taxon>Rotifera</taxon>
        <taxon>Eurotatoria</taxon>
        <taxon>Bdelloidea</taxon>
        <taxon>Philodinida</taxon>
        <taxon>Philodinidae</taxon>
        <taxon>Didymodactylos</taxon>
    </lineage>
</organism>
<keyword evidence="2 5" id="KW-0812">Transmembrane</keyword>
<comment type="caution">
    <text evidence="7">The sequence shown here is derived from an EMBL/GenBank/DDBJ whole genome shotgun (WGS) entry which is preliminary data.</text>
</comment>
<feature type="transmembrane region" description="Helical" evidence="5">
    <location>
        <begin position="24"/>
        <end position="53"/>
    </location>
</feature>
<comment type="subcellular location">
    <subcellularLocation>
        <location evidence="1">Membrane</location>
    </subcellularLocation>
</comment>
<name>A0A813PNB6_9BILA</name>
<evidence type="ECO:0000313" key="8">
    <source>
        <dbReference type="EMBL" id="CAF3536224.1"/>
    </source>
</evidence>
<feature type="transmembrane region" description="Helical" evidence="5">
    <location>
        <begin position="192"/>
        <end position="214"/>
    </location>
</feature>
<gene>
    <name evidence="7" type="ORF">GPM918_LOCUS1109</name>
    <name evidence="8" type="ORF">SRO942_LOCUS1109</name>
</gene>
<evidence type="ECO:0000313" key="7">
    <source>
        <dbReference type="EMBL" id="CAF0755928.1"/>
    </source>
</evidence>
<evidence type="ECO:0000256" key="3">
    <source>
        <dbReference type="ARBA" id="ARBA00022989"/>
    </source>
</evidence>
<dbReference type="EMBL" id="CAJOBC010000097">
    <property type="protein sequence ID" value="CAF3536224.1"/>
    <property type="molecule type" value="Genomic_DNA"/>
</dbReference>
<dbReference type="SUPFAM" id="SSF81321">
    <property type="entry name" value="Family A G protein-coupled receptor-like"/>
    <property type="match status" value="1"/>
</dbReference>
<evidence type="ECO:0000259" key="6">
    <source>
        <dbReference type="PROSITE" id="PS50262"/>
    </source>
</evidence>
<feature type="transmembrane region" description="Helical" evidence="5">
    <location>
        <begin position="247"/>
        <end position="268"/>
    </location>
</feature>
<proteinExistence type="predicted"/>
<protein>
    <recommendedName>
        <fullName evidence="6">G-protein coupled receptors family 1 profile domain-containing protein</fullName>
    </recommendedName>
</protein>
<dbReference type="EMBL" id="CAJNOQ010000097">
    <property type="protein sequence ID" value="CAF0755928.1"/>
    <property type="molecule type" value="Genomic_DNA"/>
</dbReference>
<dbReference type="PANTHER" id="PTHR46641">
    <property type="entry name" value="FMRFAMIDE RECEPTOR-RELATED"/>
    <property type="match status" value="1"/>
</dbReference>
<dbReference type="InterPro" id="IPR017452">
    <property type="entry name" value="GPCR_Rhodpsn_7TM"/>
</dbReference>
<keyword evidence="9" id="KW-1185">Reference proteome</keyword>
<reference evidence="7" key="1">
    <citation type="submission" date="2021-02" db="EMBL/GenBank/DDBJ databases">
        <authorList>
            <person name="Nowell W R."/>
        </authorList>
    </citation>
    <scope>NUCLEOTIDE SEQUENCE</scope>
</reference>
<dbReference type="OrthoDB" id="9990906at2759"/>
<dbReference type="GO" id="GO:0016020">
    <property type="term" value="C:membrane"/>
    <property type="evidence" value="ECO:0007669"/>
    <property type="project" value="UniProtKB-SubCell"/>
</dbReference>
<evidence type="ECO:0000256" key="4">
    <source>
        <dbReference type="ARBA" id="ARBA00023136"/>
    </source>
</evidence>
<feature type="transmembrane region" description="Helical" evidence="5">
    <location>
        <begin position="141"/>
        <end position="161"/>
    </location>
</feature>
<keyword evidence="4 5" id="KW-0472">Membrane</keyword>
<evidence type="ECO:0000256" key="5">
    <source>
        <dbReference type="SAM" id="Phobius"/>
    </source>
</evidence>
<feature type="domain" description="G-protein coupled receptors family 1 profile" evidence="6">
    <location>
        <begin position="45"/>
        <end position="309"/>
    </location>
</feature>